<organism evidence="2 3">
    <name type="scientific">Mesorhizobium muleiense</name>
    <dbReference type="NCBI Taxonomy" id="1004279"/>
    <lineage>
        <taxon>Bacteria</taxon>
        <taxon>Pseudomonadati</taxon>
        <taxon>Pseudomonadota</taxon>
        <taxon>Alphaproteobacteria</taxon>
        <taxon>Hyphomicrobiales</taxon>
        <taxon>Phyllobacteriaceae</taxon>
        <taxon>Mesorhizobium</taxon>
    </lineage>
</organism>
<proteinExistence type="predicted"/>
<name>A0A1G8Z072_9HYPH</name>
<protein>
    <recommendedName>
        <fullName evidence="4">Nodulation protein NopA</fullName>
    </recommendedName>
</protein>
<reference evidence="3" key="1">
    <citation type="submission" date="2016-10" db="EMBL/GenBank/DDBJ databases">
        <authorList>
            <person name="Varghese N."/>
            <person name="Submissions S."/>
        </authorList>
    </citation>
    <scope>NUCLEOTIDE SEQUENCE [LARGE SCALE GENOMIC DNA]</scope>
    <source>
        <strain evidence="3">CGMCC 1.11022</strain>
    </source>
</reference>
<accession>A0A1G8Z072</accession>
<sequence>MAAVDNNKKSGNTNTSSAGNTDKTNSGTPGNTSGADATAFQAQVQELTNVSLEATKRSVQLRTLTTNLQTIKKAADERVS</sequence>
<dbReference type="EMBL" id="FNEE01000011">
    <property type="protein sequence ID" value="SDK08488.1"/>
    <property type="molecule type" value="Genomic_DNA"/>
</dbReference>
<feature type="region of interest" description="Disordered" evidence="1">
    <location>
        <begin position="1"/>
        <end position="39"/>
    </location>
</feature>
<dbReference type="Proteomes" id="UP000198894">
    <property type="component" value="Unassembled WGS sequence"/>
</dbReference>
<feature type="compositionally biased region" description="Polar residues" evidence="1">
    <location>
        <begin position="18"/>
        <end position="39"/>
    </location>
</feature>
<dbReference type="AlphaFoldDB" id="A0A1G8Z072"/>
<dbReference type="RefSeq" id="WP_224570034.1">
    <property type="nucleotide sequence ID" value="NZ_CP183375.1"/>
</dbReference>
<evidence type="ECO:0000256" key="1">
    <source>
        <dbReference type="SAM" id="MobiDB-lite"/>
    </source>
</evidence>
<keyword evidence="3" id="KW-1185">Reference proteome</keyword>
<evidence type="ECO:0008006" key="4">
    <source>
        <dbReference type="Google" id="ProtNLM"/>
    </source>
</evidence>
<evidence type="ECO:0000313" key="3">
    <source>
        <dbReference type="Proteomes" id="UP000198894"/>
    </source>
</evidence>
<gene>
    <name evidence="2" type="ORF">SAMN05428953_111133</name>
</gene>
<evidence type="ECO:0000313" key="2">
    <source>
        <dbReference type="EMBL" id="SDK08488.1"/>
    </source>
</evidence>